<accession>X6MH57</accession>
<organism evidence="2 3">
    <name type="scientific">Reticulomyxa filosa</name>
    <dbReference type="NCBI Taxonomy" id="46433"/>
    <lineage>
        <taxon>Eukaryota</taxon>
        <taxon>Sar</taxon>
        <taxon>Rhizaria</taxon>
        <taxon>Retaria</taxon>
        <taxon>Foraminifera</taxon>
        <taxon>Monothalamids</taxon>
        <taxon>Reticulomyxidae</taxon>
        <taxon>Reticulomyxa</taxon>
    </lineage>
</organism>
<sequence>MIKEDSLLSSKWRIVDGIFETCCLIYALCLVIIHFVLLFVRFRKHKMKLIQMNARKARQQKKVIPYKCYWLSLTSFHNYMDPCTLGSPRRTLSMHNKAHHAKIICISMTDVITFGCLLSTVVFFITPIAFRMPVALTHCNAWSTSGFLSYHYSKFFLFSQWLLRLYLCFKGIFMEAYTYM</sequence>
<name>X6MH57_RETFI</name>
<keyword evidence="1" id="KW-0812">Transmembrane</keyword>
<reference evidence="2 3" key="1">
    <citation type="journal article" date="2013" name="Curr. Biol.">
        <title>The Genome of the Foraminiferan Reticulomyxa filosa.</title>
        <authorList>
            <person name="Glockner G."/>
            <person name="Hulsmann N."/>
            <person name="Schleicher M."/>
            <person name="Noegel A.A."/>
            <person name="Eichinger L."/>
            <person name="Gallinger C."/>
            <person name="Pawlowski J."/>
            <person name="Sierra R."/>
            <person name="Euteneuer U."/>
            <person name="Pillet L."/>
            <person name="Moustafa A."/>
            <person name="Platzer M."/>
            <person name="Groth M."/>
            <person name="Szafranski K."/>
            <person name="Schliwa M."/>
        </authorList>
    </citation>
    <scope>NUCLEOTIDE SEQUENCE [LARGE SCALE GENOMIC DNA]</scope>
</reference>
<proteinExistence type="predicted"/>
<keyword evidence="3" id="KW-1185">Reference proteome</keyword>
<feature type="transmembrane region" description="Helical" evidence="1">
    <location>
        <begin position="103"/>
        <end position="130"/>
    </location>
</feature>
<feature type="transmembrane region" description="Helical" evidence="1">
    <location>
        <begin position="150"/>
        <end position="169"/>
    </location>
</feature>
<evidence type="ECO:0000256" key="1">
    <source>
        <dbReference type="SAM" id="Phobius"/>
    </source>
</evidence>
<protein>
    <submittedName>
        <fullName evidence="2">Uncharacterized protein</fullName>
    </submittedName>
</protein>
<gene>
    <name evidence="2" type="ORF">RFI_24033</name>
</gene>
<keyword evidence="1" id="KW-1133">Transmembrane helix</keyword>
<dbReference type="AlphaFoldDB" id="X6MH57"/>
<dbReference type="EMBL" id="ASPP01020666">
    <property type="protein sequence ID" value="ETO13343.1"/>
    <property type="molecule type" value="Genomic_DNA"/>
</dbReference>
<evidence type="ECO:0000313" key="2">
    <source>
        <dbReference type="EMBL" id="ETO13343.1"/>
    </source>
</evidence>
<evidence type="ECO:0000313" key="3">
    <source>
        <dbReference type="Proteomes" id="UP000023152"/>
    </source>
</evidence>
<feature type="transmembrane region" description="Helical" evidence="1">
    <location>
        <begin position="18"/>
        <end position="40"/>
    </location>
</feature>
<keyword evidence="1" id="KW-0472">Membrane</keyword>
<dbReference type="Proteomes" id="UP000023152">
    <property type="component" value="Unassembled WGS sequence"/>
</dbReference>
<comment type="caution">
    <text evidence="2">The sequence shown here is derived from an EMBL/GenBank/DDBJ whole genome shotgun (WGS) entry which is preliminary data.</text>
</comment>